<comment type="caution">
    <text evidence="1">The sequence shown here is derived from an EMBL/GenBank/DDBJ whole genome shotgun (WGS) entry which is preliminary data.</text>
</comment>
<dbReference type="Gene3D" id="3.30.460.90">
    <property type="match status" value="1"/>
</dbReference>
<dbReference type="PATRIC" id="fig|1710896.3.peg.2125"/>
<protein>
    <recommendedName>
        <fullName evidence="3">Nucleotidyltransferase</fullName>
    </recommendedName>
</protein>
<evidence type="ECO:0000313" key="2">
    <source>
        <dbReference type="Proteomes" id="UP000092093"/>
    </source>
</evidence>
<name>A0A1B7X6D8_APHFL</name>
<proteinExistence type="predicted"/>
<dbReference type="InterPro" id="IPR043519">
    <property type="entry name" value="NT_sf"/>
</dbReference>
<dbReference type="SUPFAM" id="SSF81301">
    <property type="entry name" value="Nucleotidyltransferase"/>
    <property type="match status" value="1"/>
</dbReference>
<dbReference type="AlphaFoldDB" id="A0A1B7X6D8"/>
<gene>
    <name evidence="1" type="ORF">AN484_04650</name>
</gene>
<evidence type="ECO:0000313" key="1">
    <source>
        <dbReference type="EMBL" id="OBQ44914.1"/>
    </source>
</evidence>
<sequence>MAKTVNAAFEEFLEDYVNLDPQDTKKARSSRNWLIEEQIHSFPYKDLYFPRLYSEKDIYFGSFARRTKKRPLDDIDIMIALSAEGSTYYGFSNDFIEMYVPNSAYKLKKLCSDGTNKLNSIKVINKFIALLDKVPQYQPADKHRNQEAGTLKLKSYDWNFDIVPCFLTAPEYTGRTYYLIPDGKGNWKKTDPRIDRDRVTQVNQYHDGNILNLIRLMKYWNKRPTMPSMGSYLLENMILDFYSITRVRASSYIQWEISKLLEYINHNIFNSVNDPKLIQGNINTLEYTDKIKIANRSSKDYLKSLDAIELENNGYHTLAINTWGEIFGNNFPVY</sequence>
<dbReference type="EMBL" id="LJOW01000012">
    <property type="protein sequence ID" value="OBQ44914.1"/>
    <property type="molecule type" value="Genomic_DNA"/>
</dbReference>
<organism evidence="1 2">
    <name type="scientific">Aphanizomenon flos-aquae WA102</name>
    <dbReference type="NCBI Taxonomy" id="1710896"/>
    <lineage>
        <taxon>Bacteria</taxon>
        <taxon>Bacillati</taxon>
        <taxon>Cyanobacteriota</taxon>
        <taxon>Cyanophyceae</taxon>
        <taxon>Nostocales</taxon>
        <taxon>Aphanizomenonaceae</taxon>
        <taxon>Aphanizomenon</taxon>
    </lineage>
</organism>
<reference evidence="1 2" key="1">
    <citation type="submission" date="2015-09" db="EMBL/GenBank/DDBJ databases">
        <title>Aphanizomenon flos-aquae WA102.</title>
        <authorList>
            <person name="Driscoll C."/>
        </authorList>
    </citation>
    <scope>NUCLEOTIDE SEQUENCE [LARGE SCALE GENOMIC DNA]</scope>
    <source>
        <strain evidence="1">WA102</strain>
    </source>
</reference>
<evidence type="ECO:0008006" key="3">
    <source>
        <dbReference type="Google" id="ProtNLM"/>
    </source>
</evidence>
<accession>A0A1B7X6D8</accession>
<dbReference type="Proteomes" id="UP000092093">
    <property type="component" value="Unassembled WGS sequence"/>
</dbReference>